<proteinExistence type="predicted"/>
<evidence type="ECO:0000256" key="1">
    <source>
        <dbReference type="SAM" id="Phobius"/>
    </source>
</evidence>
<feature type="transmembrane region" description="Helical" evidence="1">
    <location>
        <begin position="166"/>
        <end position="189"/>
    </location>
</feature>
<dbReference type="InterPro" id="IPR031621">
    <property type="entry name" value="HisKA_7TM"/>
</dbReference>
<keyword evidence="1" id="KW-1133">Transmembrane helix</keyword>
<feature type="transmembrane region" description="Helical" evidence="1">
    <location>
        <begin position="6"/>
        <end position="23"/>
    </location>
</feature>
<comment type="caution">
    <text evidence="3">The sequence shown here is derived from an EMBL/GenBank/DDBJ whole genome shotgun (WGS) entry which is preliminary data.</text>
</comment>
<evidence type="ECO:0000313" key="3">
    <source>
        <dbReference type="EMBL" id="RHX83292.1"/>
    </source>
</evidence>
<feature type="transmembrane region" description="Helical" evidence="1">
    <location>
        <begin position="100"/>
        <end position="122"/>
    </location>
</feature>
<organism evidence="3 4">
    <name type="scientific">Leptospira stimsonii</name>
    <dbReference type="NCBI Taxonomy" id="2202203"/>
    <lineage>
        <taxon>Bacteria</taxon>
        <taxon>Pseudomonadati</taxon>
        <taxon>Spirochaetota</taxon>
        <taxon>Spirochaetia</taxon>
        <taxon>Leptospirales</taxon>
        <taxon>Leptospiraceae</taxon>
        <taxon>Leptospira</taxon>
    </lineage>
</organism>
<sequence>MTHGLFVSIFCSISTFVLGIYVFRKSDLEHRKVRLYFLVLSFSLSIWILGSGLRNFLPAGLLKSAPNWILLSTVLVPITLHELVCLLIKENYKPSGIRQILELIFLGFLFHSGLNSNLIAVSESSISVYKPLPAYHVLISYSILYVGRSIYLLIQRTMKSKGMIRLQSFVLMLGVASALSVAILFVYILPMAGVYKGYFAAFGVLSWVYCWSVAILHYDAFEIREQILDGKKLPFLNRISSPPVLTLFRILDPNEYSMKLLVSKANVVLNVASKNHELAMNTNLETFERAEMVAGIYQNRIK</sequence>
<feature type="transmembrane region" description="Helical" evidence="1">
    <location>
        <begin position="195"/>
        <end position="218"/>
    </location>
</feature>
<feature type="transmembrane region" description="Helical" evidence="1">
    <location>
        <begin position="134"/>
        <end position="154"/>
    </location>
</feature>
<dbReference type="AlphaFoldDB" id="A0A8B3CIP8"/>
<keyword evidence="1" id="KW-0472">Membrane</keyword>
<gene>
    <name evidence="3" type="ORF">DLM78_22590</name>
</gene>
<dbReference type="NCBIfam" id="NF047679">
    <property type="entry name" value="LIC10906_fam"/>
    <property type="match status" value="1"/>
</dbReference>
<protein>
    <recommendedName>
        <fullName evidence="2">Histidine kinase N-terminal 7TM region domain-containing protein</fullName>
    </recommendedName>
</protein>
<accession>A0A8B3CIP8</accession>
<feature type="transmembrane region" description="Helical" evidence="1">
    <location>
        <begin position="68"/>
        <end position="88"/>
    </location>
</feature>
<dbReference type="Proteomes" id="UP000266669">
    <property type="component" value="Unassembled WGS sequence"/>
</dbReference>
<feature type="domain" description="Histidine kinase N-terminal 7TM region" evidence="2">
    <location>
        <begin position="9"/>
        <end position="223"/>
    </location>
</feature>
<evidence type="ECO:0000259" key="2">
    <source>
        <dbReference type="Pfam" id="PF16927"/>
    </source>
</evidence>
<name>A0A8B3CIP8_9LEPT</name>
<keyword evidence="1" id="KW-0812">Transmembrane</keyword>
<dbReference type="EMBL" id="QHCS01000010">
    <property type="protein sequence ID" value="RHX83292.1"/>
    <property type="molecule type" value="Genomic_DNA"/>
</dbReference>
<dbReference type="Pfam" id="PF16927">
    <property type="entry name" value="HisKA_7TM"/>
    <property type="match status" value="1"/>
</dbReference>
<feature type="transmembrane region" description="Helical" evidence="1">
    <location>
        <begin position="35"/>
        <end position="56"/>
    </location>
</feature>
<evidence type="ECO:0000313" key="4">
    <source>
        <dbReference type="Proteomes" id="UP000266669"/>
    </source>
</evidence>
<dbReference type="RefSeq" id="WP_118984019.1">
    <property type="nucleotide sequence ID" value="NZ_QHCS01000010.1"/>
</dbReference>
<reference evidence="4" key="1">
    <citation type="submission" date="2018-05" db="EMBL/GenBank/DDBJ databases">
        <title>Leptospira yasudae sp. nov. and Leptospira stimsonii sp. nov., two pathogenic species of the genus Leptospira isolated from environmental sources.</title>
        <authorList>
            <person name="Casanovas-Massana A."/>
            <person name="Hamond C."/>
            <person name="Santos L.A."/>
            <person name="Hacker K.P."/>
            <person name="Balassiano I."/>
            <person name="Medeiros M.A."/>
            <person name="Reis M.G."/>
            <person name="Ko A.I."/>
            <person name="Wunder E.A."/>
        </authorList>
    </citation>
    <scope>NUCLEOTIDE SEQUENCE [LARGE SCALE GENOMIC DNA]</scope>
    <source>
        <strain evidence="4">AMB6-RJ</strain>
    </source>
</reference>